<name>A0A0B7NB14_9FUNG</name>
<proteinExistence type="predicted"/>
<dbReference type="Proteomes" id="UP000054107">
    <property type="component" value="Unassembled WGS sequence"/>
</dbReference>
<keyword evidence="3" id="KW-1185">Reference proteome</keyword>
<protein>
    <submittedName>
        <fullName evidence="2">Uncharacterized protein</fullName>
    </submittedName>
</protein>
<evidence type="ECO:0000313" key="3">
    <source>
        <dbReference type="Proteomes" id="UP000054107"/>
    </source>
</evidence>
<reference evidence="2 3" key="1">
    <citation type="submission" date="2014-09" db="EMBL/GenBank/DDBJ databases">
        <authorList>
            <person name="Ellenberger Sabrina"/>
        </authorList>
    </citation>
    <scope>NUCLEOTIDE SEQUENCE [LARGE SCALE GENOMIC DNA]</scope>
    <source>
        <strain evidence="2 3">CBS 412.66</strain>
    </source>
</reference>
<accession>A0A0B7NB14</accession>
<feature type="region of interest" description="Disordered" evidence="1">
    <location>
        <begin position="56"/>
        <end position="98"/>
    </location>
</feature>
<evidence type="ECO:0000256" key="1">
    <source>
        <dbReference type="SAM" id="MobiDB-lite"/>
    </source>
</evidence>
<dbReference type="EMBL" id="LN731665">
    <property type="protein sequence ID" value="CEP14644.1"/>
    <property type="molecule type" value="Genomic_DNA"/>
</dbReference>
<dbReference type="AlphaFoldDB" id="A0A0B7NB14"/>
<feature type="compositionally biased region" description="Low complexity" evidence="1">
    <location>
        <begin position="65"/>
        <end position="98"/>
    </location>
</feature>
<gene>
    <name evidence="2" type="primary">PARPA_08845.1 scaffold 35132</name>
</gene>
<evidence type="ECO:0000313" key="2">
    <source>
        <dbReference type="EMBL" id="CEP14644.1"/>
    </source>
</evidence>
<sequence>MSEHVSQILVGETNVMLTNAGFPCPGCVSVWENAEEFSRHILKQYKLTYKPITDSKPSRFTVQESPIPGSSAASDSISHSFTNTDTDTLTDTNIAHQH</sequence>
<organism evidence="2 3">
    <name type="scientific">Parasitella parasitica</name>
    <dbReference type="NCBI Taxonomy" id="35722"/>
    <lineage>
        <taxon>Eukaryota</taxon>
        <taxon>Fungi</taxon>
        <taxon>Fungi incertae sedis</taxon>
        <taxon>Mucoromycota</taxon>
        <taxon>Mucoromycotina</taxon>
        <taxon>Mucoromycetes</taxon>
        <taxon>Mucorales</taxon>
        <taxon>Mucorineae</taxon>
        <taxon>Mucoraceae</taxon>
        <taxon>Parasitella</taxon>
    </lineage>
</organism>